<proteinExistence type="predicted"/>
<feature type="region of interest" description="Disordered" evidence="1">
    <location>
        <begin position="78"/>
        <end position="134"/>
    </location>
</feature>
<dbReference type="Proteomes" id="UP000327118">
    <property type="component" value="Unassembled WGS sequence"/>
</dbReference>
<evidence type="ECO:0000313" key="3">
    <source>
        <dbReference type="Proteomes" id="UP000327118"/>
    </source>
</evidence>
<dbReference type="AlphaFoldDB" id="A0A5N6Z8Y4"/>
<organism evidence="2 3">
    <name type="scientific">Aspergillus coremiiformis</name>
    <dbReference type="NCBI Taxonomy" id="138285"/>
    <lineage>
        <taxon>Eukaryota</taxon>
        <taxon>Fungi</taxon>
        <taxon>Dikarya</taxon>
        <taxon>Ascomycota</taxon>
        <taxon>Pezizomycotina</taxon>
        <taxon>Eurotiomycetes</taxon>
        <taxon>Eurotiomycetidae</taxon>
        <taxon>Eurotiales</taxon>
        <taxon>Aspergillaceae</taxon>
        <taxon>Aspergillus</taxon>
        <taxon>Aspergillus subgen. Circumdati</taxon>
    </lineage>
</organism>
<evidence type="ECO:0000256" key="1">
    <source>
        <dbReference type="SAM" id="MobiDB-lite"/>
    </source>
</evidence>
<name>A0A5N6Z8Y4_9EURO</name>
<sequence>MAKAQHEISQIISSLITIIWKHTDTLGIPQRPQDHDWDVMREYVSRLLILRGMTQAGSTLPEDPWDFILSEFGPASARQLSTSHDSNSPRSILLRPGNGTSLHSPSGYHVHFQDPPAGCVRRRRGHGSVARSTT</sequence>
<reference evidence="3" key="1">
    <citation type="submission" date="2019-04" db="EMBL/GenBank/DDBJ databases">
        <title>Friends and foes A comparative genomics studyof 23 Aspergillus species from section Flavi.</title>
        <authorList>
            <consortium name="DOE Joint Genome Institute"/>
            <person name="Kjaerbolling I."/>
            <person name="Vesth T."/>
            <person name="Frisvad J.C."/>
            <person name="Nybo J.L."/>
            <person name="Theobald S."/>
            <person name="Kildgaard S."/>
            <person name="Isbrandt T."/>
            <person name="Kuo A."/>
            <person name="Sato A."/>
            <person name="Lyhne E.K."/>
            <person name="Kogle M.E."/>
            <person name="Wiebenga A."/>
            <person name="Kun R.S."/>
            <person name="Lubbers R.J."/>
            <person name="Makela M.R."/>
            <person name="Barry K."/>
            <person name="Chovatia M."/>
            <person name="Clum A."/>
            <person name="Daum C."/>
            <person name="Haridas S."/>
            <person name="He G."/>
            <person name="LaButti K."/>
            <person name="Lipzen A."/>
            <person name="Mondo S."/>
            <person name="Riley R."/>
            <person name="Salamov A."/>
            <person name="Simmons B.A."/>
            <person name="Magnuson J.K."/>
            <person name="Henrissat B."/>
            <person name="Mortensen U.H."/>
            <person name="Larsen T.O."/>
            <person name="Devries R.P."/>
            <person name="Grigoriev I.V."/>
            <person name="Machida M."/>
            <person name="Baker S.E."/>
            <person name="Andersen M.R."/>
        </authorList>
    </citation>
    <scope>NUCLEOTIDE SEQUENCE [LARGE SCALE GENOMIC DNA]</scope>
    <source>
        <strain evidence="3">CBS 553.77</strain>
    </source>
</reference>
<accession>A0A5N6Z8Y4</accession>
<keyword evidence="3" id="KW-1185">Reference proteome</keyword>
<evidence type="ECO:0000313" key="2">
    <source>
        <dbReference type="EMBL" id="KAE8354131.1"/>
    </source>
</evidence>
<feature type="compositionally biased region" description="Polar residues" evidence="1">
    <location>
        <begin position="78"/>
        <end position="90"/>
    </location>
</feature>
<protein>
    <submittedName>
        <fullName evidence="2">Uncharacterized protein</fullName>
    </submittedName>
</protein>
<gene>
    <name evidence="2" type="ORF">BDV28DRAFT_131648</name>
</gene>
<dbReference type="EMBL" id="ML739079">
    <property type="protein sequence ID" value="KAE8354131.1"/>
    <property type="molecule type" value="Genomic_DNA"/>
</dbReference>
<dbReference type="OrthoDB" id="4501543at2759"/>